<feature type="region of interest" description="Disordered" evidence="2">
    <location>
        <begin position="1319"/>
        <end position="1364"/>
    </location>
</feature>
<reference evidence="3 4" key="2">
    <citation type="submission" date="2018-11" db="EMBL/GenBank/DDBJ databases">
        <authorList>
            <consortium name="Pathogen Informatics"/>
        </authorList>
    </citation>
    <scope>NUCLEOTIDE SEQUENCE [LARGE SCALE GENOMIC DNA]</scope>
    <source>
        <strain evidence="3 4">Egypt</strain>
    </source>
</reference>
<feature type="compositionally biased region" description="Polar residues" evidence="2">
    <location>
        <begin position="439"/>
        <end position="455"/>
    </location>
</feature>
<feature type="compositionally biased region" description="Basic and acidic residues" evidence="2">
    <location>
        <begin position="1330"/>
        <end position="1339"/>
    </location>
</feature>
<evidence type="ECO:0000313" key="5">
    <source>
        <dbReference type="WBParaSite" id="ECPE_0000303401-mRNA-1"/>
    </source>
</evidence>
<protein>
    <submittedName>
        <fullName evidence="5">PACT_coil_coil domain-containing protein</fullName>
    </submittedName>
</protein>
<proteinExistence type="predicted"/>
<name>A0A183A7U6_9TREM</name>
<evidence type="ECO:0000256" key="1">
    <source>
        <dbReference type="SAM" id="Coils"/>
    </source>
</evidence>
<feature type="coiled-coil region" evidence="1">
    <location>
        <begin position="38"/>
        <end position="135"/>
    </location>
</feature>
<gene>
    <name evidence="3" type="ORF">ECPE_LOCUS3031</name>
</gene>
<feature type="compositionally biased region" description="Polar residues" evidence="2">
    <location>
        <begin position="1560"/>
        <end position="1573"/>
    </location>
</feature>
<dbReference type="OrthoDB" id="6277362at2759"/>
<feature type="compositionally biased region" description="Basic and acidic residues" evidence="2">
    <location>
        <begin position="620"/>
        <end position="638"/>
    </location>
</feature>
<feature type="compositionally biased region" description="Basic and acidic residues" evidence="2">
    <location>
        <begin position="484"/>
        <end position="496"/>
    </location>
</feature>
<reference evidence="5" key="1">
    <citation type="submission" date="2016-06" db="UniProtKB">
        <authorList>
            <consortium name="WormBaseParasite"/>
        </authorList>
    </citation>
    <scope>IDENTIFICATION</scope>
</reference>
<feature type="compositionally biased region" description="Basic and acidic residues" evidence="2">
    <location>
        <begin position="1544"/>
        <end position="1558"/>
    </location>
</feature>
<feature type="compositionally biased region" description="Basic and acidic residues" evidence="2">
    <location>
        <begin position="669"/>
        <end position="683"/>
    </location>
</feature>
<dbReference type="PANTHER" id="PTHR45615:SF80">
    <property type="entry name" value="GRIP DOMAIN-CONTAINING PROTEIN"/>
    <property type="match status" value="1"/>
</dbReference>
<organism evidence="5">
    <name type="scientific">Echinostoma caproni</name>
    <dbReference type="NCBI Taxonomy" id="27848"/>
    <lineage>
        <taxon>Eukaryota</taxon>
        <taxon>Metazoa</taxon>
        <taxon>Spiralia</taxon>
        <taxon>Lophotrochozoa</taxon>
        <taxon>Platyhelminthes</taxon>
        <taxon>Trematoda</taxon>
        <taxon>Digenea</taxon>
        <taxon>Plagiorchiida</taxon>
        <taxon>Echinostomata</taxon>
        <taxon>Echinostomatoidea</taxon>
        <taxon>Echinostomatidae</taxon>
        <taxon>Echinostoma</taxon>
    </lineage>
</organism>
<evidence type="ECO:0000313" key="4">
    <source>
        <dbReference type="Proteomes" id="UP000272942"/>
    </source>
</evidence>
<dbReference type="WBParaSite" id="ECPE_0000303401-mRNA-1">
    <property type="protein sequence ID" value="ECPE_0000303401-mRNA-1"/>
    <property type="gene ID" value="ECPE_0000303401"/>
</dbReference>
<feature type="coiled-coil region" evidence="1">
    <location>
        <begin position="1777"/>
        <end position="1804"/>
    </location>
</feature>
<feature type="compositionally biased region" description="Polar residues" evidence="2">
    <location>
        <begin position="468"/>
        <end position="483"/>
    </location>
</feature>
<feature type="coiled-coil region" evidence="1">
    <location>
        <begin position="1382"/>
        <end position="1409"/>
    </location>
</feature>
<dbReference type="EMBL" id="UZAN01040042">
    <property type="protein sequence ID" value="VDP68235.1"/>
    <property type="molecule type" value="Genomic_DNA"/>
</dbReference>
<feature type="region of interest" description="Disordered" evidence="2">
    <location>
        <begin position="433"/>
        <end position="496"/>
    </location>
</feature>
<dbReference type="PANTHER" id="PTHR45615">
    <property type="entry name" value="MYOSIN HEAVY CHAIN, NON-MUSCLE"/>
    <property type="match status" value="1"/>
</dbReference>
<accession>A0A183A7U6</accession>
<feature type="region of interest" description="Disordered" evidence="2">
    <location>
        <begin position="612"/>
        <end position="714"/>
    </location>
</feature>
<evidence type="ECO:0000256" key="2">
    <source>
        <dbReference type="SAM" id="MobiDB-lite"/>
    </source>
</evidence>
<feature type="region of interest" description="Disordered" evidence="2">
    <location>
        <begin position="1544"/>
        <end position="1585"/>
    </location>
</feature>
<keyword evidence="4" id="KW-1185">Reference proteome</keyword>
<sequence>MYAEIVVFCPKSSHLLRIARHFRFLPFQDRPDDNIHLVAQLREQLSNMKTDLVNQKAETAAMQARQQHLENLVRDLRRDNVDLRDQLAKLDDAENSLAESDKPLAAGTRMLQIQLEQQNERVRELQLKLNASRDYTEQLEARIAQFEQSSAINPGSNILPIMSSPGPIMVQVSQSDDPPNEVPGNTADSTMPTVTQLLLQTFRPATCLVSLNGMGALDLQGTMYDAMERDMPGFRAPRVDDKLLQDTIRTFQALLSERDQELAQLKQHIRQHADDLSMHEQCKVILPQLFESAVQTDLTMEQAQRLASVTNTLAEGGLLLTYDQSHALLNEVYQCVDALGSDDDESAKTDRPTRDQLLGFTDLLTATNRLRARVQQCPNSGAMVNGEVRNLVKIEMNEASLSPPPAPGNAVTECVFWSKSFRRGWDQGVYTEVRRPKSHMNSDSADRSQPNQGEKSTAEGKKGLELTQPDSSSDTSKLNVTKSETSEPPKPVTDDSFKEVIAETIRILKGEKKKQPKVKPEPISERFFDVGLQVGSDLEMEAEDGVSRSTVDREAVSPVRRAFNKWYRFTRKARKNREKELGRLGVTKVGTTDPRRRTYVLPDAQPAIIEETTTAVDGSLQKDHPDSQVDTHEEKDLPATESVSKTPGVLSKEGSRAGSVRQQSVSEPAKMDRADSFDTEKSRSPSKKKQSVSDSYSRSSVQGIRFGPGGYSSQQIDKSDVRAAEFFHKLILAPHPSLTPFRAGQTKCHPDIFLSGLDLVLTDPAELETFQFMDDLAQEAFAFYVLMYPFTRHVCYFISGKHCLAHSLIARDCGQSTFFEEMYTACGRPKLLRSHIEKLVSSTVQSLAKRVPKTDLNTEAVCGADQTDLACILGHFLYSNYHYWRETVTAQTNGATAVRNKSEKRRWLEDALLCLTLSGVSTVLSDAIPADTHEWKSGDSKANLAETINTLLTHWRSQSPSWLIEKLRTALIELPRPSLNWYVAVIDLSHVPREVLSRILGRLCMLSLGHGVLGHGSNTTRSVDTDRLYVNHIHGILLLRMRLTARILYPIKSAAQAGDLSSMKRAVDELGPPCPQYHLNELITTTGLGPYAPLAADLHDPKVQPTSKLWLPKHKFIPSTDPSLFVLSRLFICKAMDLIRTYTPVNTKASTNAALRFARSLKIALPNNTPQRLSLRWLLRQLEAHRDLMYGTRDVAGQLMHIWCQTSTDWNQDTLSLQTTRRTFVANVWRPLEQTVLRFAGYCERDLAFTEPSFMFVLVALADREQLYANRIKSLLCTQFWPSPAAAYAPLWQTGKRRLTRSQSAALNQGQMEDQLLAEKQRGEGYVPSDVDRSPERSNSRRMTTSMIDTHSGRKPHSPEHYNGQLDELRQTGDLESVRAHLGVSERRRQELEHRLLEITEELSRARAEARSADTSLAAARRTEAALRRRLLVAMDMQGSCTDPSSVRHSYSGTLSAGTEARDALELQAALIKAEATNAALTEAAQLDRSRLHEQAMRIGQFEAEHRALLDRISILQTTEANAQRGIVRLQALYEDMLREYSESRSQELNWRSRERSRSNYRQQQNDSKSSKPPTAARTDPNVSKLQRQIQDLEAENRALKHTINSQNSPVTAVVSQPVGPCNSPACIEVRHLLKAFQERFSEAVGQAEKCLDTPHMEDGSETSGTVRNVLVTSLRNKLTSLQQLLRHAESGLDPATFATEIATCNQLVARLEGWLNRYMHRTDGELSELRSRLVELQISAFASEAPTFVTSCTERENGHPFSCSISLNKKPNTELLAQREQEIMKLRKQLREIESELELRKTHSCESQPLLARAAEIRTAVWLFVP</sequence>
<dbReference type="Proteomes" id="UP000272942">
    <property type="component" value="Unassembled WGS sequence"/>
</dbReference>
<keyword evidence="1" id="KW-0175">Coiled coil</keyword>
<evidence type="ECO:0000313" key="3">
    <source>
        <dbReference type="EMBL" id="VDP68235.1"/>
    </source>
</evidence>